<dbReference type="PANTHER" id="PTHR35400">
    <property type="entry name" value="SLR1083 PROTEIN"/>
    <property type="match status" value="1"/>
</dbReference>
<dbReference type="Gene3D" id="3.90.1570.10">
    <property type="entry name" value="tt1808, chain A"/>
    <property type="match status" value="1"/>
</dbReference>
<keyword evidence="2" id="KW-0378">Hydrolase</keyword>
<dbReference type="Pfam" id="PF05685">
    <property type="entry name" value="Uma2"/>
    <property type="match status" value="1"/>
</dbReference>
<name>A0A239EGY1_9ACTN</name>
<dbReference type="Proteomes" id="UP000198415">
    <property type="component" value="Unassembled WGS sequence"/>
</dbReference>
<accession>A0A239EGY1</accession>
<evidence type="ECO:0000313" key="2">
    <source>
        <dbReference type="EMBL" id="SNS43691.1"/>
    </source>
</evidence>
<proteinExistence type="predicted"/>
<dbReference type="PANTHER" id="PTHR35400:SF3">
    <property type="entry name" value="SLL1072 PROTEIN"/>
    <property type="match status" value="1"/>
</dbReference>
<organism evidence="2 3">
    <name type="scientific">Actinoplanes regularis</name>
    <dbReference type="NCBI Taxonomy" id="52697"/>
    <lineage>
        <taxon>Bacteria</taxon>
        <taxon>Bacillati</taxon>
        <taxon>Actinomycetota</taxon>
        <taxon>Actinomycetes</taxon>
        <taxon>Micromonosporales</taxon>
        <taxon>Micromonosporaceae</taxon>
        <taxon>Actinoplanes</taxon>
    </lineage>
</organism>
<evidence type="ECO:0000313" key="3">
    <source>
        <dbReference type="Proteomes" id="UP000198415"/>
    </source>
</evidence>
<sequence length="188" mass="20773">MLALTEPSIPLSVIKDLDVDDLVKLPRGRYELHDGNLVIMTPTSFWHKDMVLRICSMLVAAGARAFQDPGVRGSRPRDCRLPDVGVAIAPPPNTADYSNLPGSAYSLVAEVVSENSPNGEYTHKADWYAEQGIPEYWIVERDSERSHDDATVIIQRLTAGVGGQAYTHVRTLRLSELEAEYRAKRVAG</sequence>
<feature type="domain" description="Putative restriction endonuclease" evidence="1">
    <location>
        <begin position="21"/>
        <end position="145"/>
    </location>
</feature>
<dbReference type="CDD" id="cd06260">
    <property type="entry name" value="DUF820-like"/>
    <property type="match status" value="1"/>
</dbReference>
<dbReference type="InterPro" id="IPR011335">
    <property type="entry name" value="Restrct_endonuc-II-like"/>
</dbReference>
<dbReference type="RefSeq" id="WP_089296896.1">
    <property type="nucleotide sequence ID" value="NZ_BOMU01000072.1"/>
</dbReference>
<protein>
    <submittedName>
        <fullName evidence="2">Endonuclease, Uma2 family (Restriction endonuclease fold)</fullName>
    </submittedName>
</protein>
<dbReference type="SUPFAM" id="SSF52980">
    <property type="entry name" value="Restriction endonuclease-like"/>
    <property type="match status" value="1"/>
</dbReference>
<dbReference type="InterPro" id="IPR008538">
    <property type="entry name" value="Uma2"/>
</dbReference>
<keyword evidence="2" id="KW-0540">Nuclease</keyword>
<dbReference type="GO" id="GO:0004519">
    <property type="term" value="F:endonuclease activity"/>
    <property type="evidence" value="ECO:0007669"/>
    <property type="project" value="UniProtKB-KW"/>
</dbReference>
<gene>
    <name evidence="2" type="ORF">SAMN06264365_115169</name>
</gene>
<dbReference type="InterPro" id="IPR012296">
    <property type="entry name" value="Nuclease_put_TT1808"/>
</dbReference>
<dbReference type="OrthoDB" id="5524117at2"/>
<reference evidence="2 3" key="1">
    <citation type="submission" date="2017-06" db="EMBL/GenBank/DDBJ databases">
        <authorList>
            <person name="Kim H.J."/>
            <person name="Triplett B.A."/>
        </authorList>
    </citation>
    <scope>NUCLEOTIDE SEQUENCE [LARGE SCALE GENOMIC DNA]</scope>
    <source>
        <strain evidence="2 3">DSM 43151</strain>
    </source>
</reference>
<evidence type="ECO:0000259" key="1">
    <source>
        <dbReference type="Pfam" id="PF05685"/>
    </source>
</evidence>
<keyword evidence="3" id="KW-1185">Reference proteome</keyword>
<dbReference type="AlphaFoldDB" id="A0A239EGY1"/>
<dbReference type="EMBL" id="FZNR01000015">
    <property type="protein sequence ID" value="SNS43691.1"/>
    <property type="molecule type" value="Genomic_DNA"/>
</dbReference>
<keyword evidence="2" id="KW-0255">Endonuclease</keyword>